<dbReference type="InterPro" id="IPR009057">
    <property type="entry name" value="Homeodomain-like_sf"/>
</dbReference>
<feature type="domain" description="HTH araC/xylS-type" evidence="4">
    <location>
        <begin position="212"/>
        <end position="312"/>
    </location>
</feature>
<dbReference type="SMART" id="SM00342">
    <property type="entry name" value="HTH_ARAC"/>
    <property type="match status" value="1"/>
</dbReference>
<evidence type="ECO:0000313" key="6">
    <source>
        <dbReference type="Proteomes" id="UP000237819"/>
    </source>
</evidence>
<dbReference type="InterPro" id="IPR050204">
    <property type="entry name" value="AraC_XylS_family_regulators"/>
</dbReference>
<dbReference type="PROSITE" id="PS01124">
    <property type="entry name" value="HTH_ARAC_FAMILY_2"/>
    <property type="match status" value="1"/>
</dbReference>
<dbReference type="Pfam" id="PF12833">
    <property type="entry name" value="HTH_18"/>
    <property type="match status" value="1"/>
</dbReference>
<dbReference type="GO" id="GO:0043565">
    <property type="term" value="F:sequence-specific DNA binding"/>
    <property type="evidence" value="ECO:0007669"/>
    <property type="project" value="InterPro"/>
</dbReference>
<proteinExistence type="predicted"/>
<protein>
    <recommendedName>
        <fullName evidence="4">HTH araC/xylS-type domain-containing protein</fullName>
    </recommendedName>
</protein>
<evidence type="ECO:0000256" key="1">
    <source>
        <dbReference type="ARBA" id="ARBA00023015"/>
    </source>
</evidence>
<comment type="caution">
    <text evidence="5">The sequence shown here is derived from an EMBL/GenBank/DDBJ whole genome shotgun (WGS) entry which is preliminary data.</text>
</comment>
<organism evidence="5 6">
    <name type="scientific">Blastopirellula marina</name>
    <dbReference type="NCBI Taxonomy" id="124"/>
    <lineage>
        <taxon>Bacteria</taxon>
        <taxon>Pseudomonadati</taxon>
        <taxon>Planctomycetota</taxon>
        <taxon>Planctomycetia</taxon>
        <taxon>Pirellulales</taxon>
        <taxon>Pirellulaceae</taxon>
        <taxon>Blastopirellula</taxon>
    </lineage>
</organism>
<keyword evidence="2" id="KW-0238">DNA-binding</keyword>
<dbReference type="RefSeq" id="WP_105335600.1">
    <property type="nucleotide sequence ID" value="NZ_PUHZ01000012.1"/>
</dbReference>
<evidence type="ECO:0000256" key="3">
    <source>
        <dbReference type="ARBA" id="ARBA00023163"/>
    </source>
</evidence>
<dbReference type="GO" id="GO:0003700">
    <property type="term" value="F:DNA-binding transcription factor activity"/>
    <property type="evidence" value="ECO:0007669"/>
    <property type="project" value="InterPro"/>
</dbReference>
<keyword evidence="3" id="KW-0804">Transcription</keyword>
<evidence type="ECO:0000313" key="5">
    <source>
        <dbReference type="EMBL" id="PQO45900.1"/>
    </source>
</evidence>
<gene>
    <name evidence="5" type="ORF">C5Y93_11640</name>
</gene>
<keyword evidence="1" id="KW-0805">Transcription regulation</keyword>
<dbReference type="Proteomes" id="UP000237819">
    <property type="component" value="Unassembled WGS sequence"/>
</dbReference>
<evidence type="ECO:0000259" key="4">
    <source>
        <dbReference type="PROSITE" id="PS01124"/>
    </source>
</evidence>
<dbReference type="OrthoDB" id="273555at2"/>
<dbReference type="EMBL" id="PUHZ01000012">
    <property type="protein sequence ID" value="PQO45900.1"/>
    <property type="molecule type" value="Genomic_DNA"/>
</dbReference>
<name>A0A2S8GNA0_9BACT</name>
<sequence>MSIELQSPQPNLREHGFLDCTSHYNGANVIRDRIMSIRSFKNPHEGWLLNETVVAEACSDGDTSSEYFLSLLIDGQTSRQLELDFGAGSFRRPTRSGLLCFADFHFPQILKGVGPFHSISLTVRRDWMHDKIYELTDGRLPSLEVLSSRAFEDHTIEALLKEFVAKCRQPAHQGQKTAIDEIMTGICRGLIRIADPKIKMAPRESRSYDLVRRLLSYMERHLHEDLSLETMAAAVGVSPAYLSRQFRKTMGVTLKGHLLSMRVDLARRLLITQPQSTTIAEIAKRCGFYNTSHLCQIFRREIGTTPEVYRRHLI</sequence>
<reference evidence="5 6" key="1">
    <citation type="submission" date="2018-02" db="EMBL/GenBank/DDBJ databases">
        <title>Comparative genomes isolates from brazilian mangrove.</title>
        <authorList>
            <person name="Araujo J.E."/>
            <person name="Taketani R.G."/>
            <person name="Silva M.C.P."/>
            <person name="Loureco M.V."/>
            <person name="Andreote F.D."/>
        </authorList>
    </citation>
    <scope>NUCLEOTIDE SEQUENCE [LARGE SCALE GENOMIC DNA]</scope>
    <source>
        <strain evidence="5 6">Nap-Phe MGV</strain>
    </source>
</reference>
<dbReference type="PANTHER" id="PTHR46796:SF6">
    <property type="entry name" value="ARAC SUBFAMILY"/>
    <property type="match status" value="1"/>
</dbReference>
<dbReference type="PANTHER" id="PTHR46796">
    <property type="entry name" value="HTH-TYPE TRANSCRIPTIONAL ACTIVATOR RHAS-RELATED"/>
    <property type="match status" value="1"/>
</dbReference>
<dbReference type="AlphaFoldDB" id="A0A2S8GNA0"/>
<dbReference type="Gene3D" id="1.10.10.60">
    <property type="entry name" value="Homeodomain-like"/>
    <property type="match status" value="2"/>
</dbReference>
<accession>A0A2S8GNA0</accession>
<dbReference type="InterPro" id="IPR018060">
    <property type="entry name" value="HTH_AraC"/>
</dbReference>
<evidence type="ECO:0000256" key="2">
    <source>
        <dbReference type="ARBA" id="ARBA00023125"/>
    </source>
</evidence>
<dbReference type="SUPFAM" id="SSF46689">
    <property type="entry name" value="Homeodomain-like"/>
    <property type="match status" value="2"/>
</dbReference>